<gene>
    <name evidence="2" type="ORF">EVG20_g4915</name>
</gene>
<evidence type="ECO:0000313" key="3">
    <source>
        <dbReference type="Proteomes" id="UP000298327"/>
    </source>
</evidence>
<evidence type="ECO:0000256" key="1">
    <source>
        <dbReference type="SAM" id="MobiDB-lite"/>
    </source>
</evidence>
<evidence type="ECO:0000313" key="2">
    <source>
        <dbReference type="EMBL" id="TFY66166.1"/>
    </source>
</evidence>
<proteinExistence type="predicted"/>
<protein>
    <submittedName>
        <fullName evidence="2">Uncharacterized protein</fullName>
    </submittedName>
</protein>
<comment type="caution">
    <text evidence="2">The sequence shown here is derived from an EMBL/GenBank/DDBJ whole genome shotgun (WGS) entry which is preliminary data.</text>
</comment>
<dbReference type="Proteomes" id="UP000298327">
    <property type="component" value="Unassembled WGS sequence"/>
</dbReference>
<organism evidence="2 3">
    <name type="scientific">Dentipellis fragilis</name>
    <dbReference type="NCBI Taxonomy" id="205917"/>
    <lineage>
        <taxon>Eukaryota</taxon>
        <taxon>Fungi</taxon>
        <taxon>Dikarya</taxon>
        <taxon>Basidiomycota</taxon>
        <taxon>Agaricomycotina</taxon>
        <taxon>Agaricomycetes</taxon>
        <taxon>Russulales</taxon>
        <taxon>Hericiaceae</taxon>
        <taxon>Dentipellis</taxon>
    </lineage>
</organism>
<dbReference type="STRING" id="205917.A0A4Y9YUB9"/>
<feature type="non-terminal residue" evidence="2">
    <location>
        <position position="195"/>
    </location>
</feature>
<feature type="compositionally biased region" description="Polar residues" evidence="1">
    <location>
        <begin position="16"/>
        <end position="28"/>
    </location>
</feature>
<dbReference type="OrthoDB" id="3327176at2759"/>
<accession>A0A4Y9YUB9</accession>
<reference evidence="2 3" key="1">
    <citation type="submission" date="2019-02" db="EMBL/GenBank/DDBJ databases">
        <title>Genome sequencing of the rare red list fungi Dentipellis fragilis.</title>
        <authorList>
            <person name="Buettner E."/>
            <person name="Kellner H."/>
        </authorList>
    </citation>
    <scope>NUCLEOTIDE SEQUENCE [LARGE SCALE GENOMIC DNA]</scope>
    <source>
        <strain evidence="2 3">DSM 105465</strain>
    </source>
</reference>
<dbReference type="AlphaFoldDB" id="A0A4Y9YUB9"/>
<keyword evidence="3" id="KW-1185">Reference proteome</keyword>
<feature type="region of interest" description="Disordered" evidence="1">
    <location>
        <begin position="8"/>
        <end position="28"/>
    </location>
</feature>
<dbReference type="EMBL" id="SEOQ01000272">
    <property type="protein sequence ID" value="TFY66166.1"/>
    <property type="molecule type" value="Genomic_DNA"/>
</dbReference>
<name>A0A4Y9YUB9_9AGAM</name>
<sequence>MASLQAEIISPRTPPRQGQSLPGLLTRNQSTPVDLNRLSIHRLNSNAKYTIPAIRGKLKSALMDNLREGVSIQDFIQHVYGFKRASLRLGRWTYSHREDLRKEYISSAKEPGRYKPFCDLFEYAYAQLSDHTELPKHCNLRLRPLGSTQVLSDYNYRKPDVVVIGEGVEPYESGDKLSFKDIPLCMEFKKDPKPS</sequence>